<organism>
    <name type="scientific">Pediculus humanus subsp. corporis</name>
    <name type="common">Body louse</name>
    <dbReference type="NCBI Taxonomy" id="121224"/>
    <lineage>
        <taxon>Eukaryota</taxon>
        <taxon>Metazoa</taxon>
        <taxon>Ecdysozoa</taxon>
        <taxon>Arthropoda</taxon>
        <taxon>Hexapoda</taxon>
        <taxon>Insecta</taxon>
        <taxon>Pterygota</taxon>
        <taxon>Neoptera</taxon>
        <taxon>Paraneoptera</taxon>
        <taxon>Psocodea</taxon>
        <taxon>Troctomorpha</taxon>
        <taxon>Phthiraptera</taxon>
        <taxon>Anoplura</taxon>
        <taxon>Pediculidae</taxon>
        <taxon>Pediculus</taxon>
    </lineage>
</organism>
<accession>E0VPX1</accession>
<dbReference type="VEuPathDB" id="VectorBase:PHUM366970"/>
<dbReference type="EnsemblMetazoa" id="PHUM366970-RA">
    <property type="protein sequence ID" value="PHUM366970-PA"/>
    <property type="gene ID" value="PHUM366970"/>
</dbReference>
<reference evidence="2" key="2">
    <citation type="submission" date="2007-04" db="EMBL/GenBank/DDBJ databases">
        <title>The genome of the human body louse.</title>
        <authorList>
            <consortium name="The Human Body Louse Genome Consortium"/>
            <person name="Kirkness E."/>
            <person name="Walenz B."/>
            <person name="Hass B."/>
            <person name="Bruggner R."/>
            <person name="Strausberg R."/>
        </authorList>
    </citation>
    <scope>NUCLEOTIDE SEQUENCE</scope>
    <source>
        <strain evidence="2">USDA</strain>
    </source>
</reference>
<sequence length="85" mass="9865">MDRKVLAFLFCLTICSNIQSSHSKFHSYRAAVVEYHPVVKDTNEASLNENLKAYDYAINDAHSAVNKKFFFLYLKSYIDNDNKTH</sequence>
<evidence type="ECO:0000256" key="1">
    <source>
        <dbReference type="SAM" id="SignalP"/>
    </source>
</evidence>
<dbReference type="EMBL" id="AAZO01004269">
    <property type="status" value="NOT_ANNOTATED_CDS"/>
    <property type="molecule type" value="Genomic_DNA"/>
</dbReference>
<dbReference type="RefSeq" id="XP_002428165.1">
    <property type="nucleotide sequence ID" value="XM_002428120.1"/>
</dbReference>
<name>E0VPX1_PEDHC</name>
<evidence type="ECO:0000313" key="2">
    <source>
        <dbReference type="EMBL" id="EEB15427.1"/>
    </source>
</evidence>
<evidence type="ECO:0000313" key="3">
    <source>
        <dbReference type="EnsemblMetazoa" id="PHUM366970-PA"/>
    </source>
</evidence>
<feature type="signal peptide" evidence="1">
    <location>
        <begin position="1"/>
        <end position="23"/>
    </location>
</feature>
<proteinExistence type="predicted"/>
<dbReference type="HOGENOM" id="CLU_2515354_0_0_1"/>
<evidence type="ECO:0000313" key="4">
    <source>
        <dbReference type="Proteomes" id="UP000009046"/>
    </source>
</evidence>
<reference evidence="2" key="1">
    <citation type="submission" date="2007-04" db="EMBL/GenBank/DDBJ databases">
        <title>Annotation of Pediculus humanus corporis strain USDA.</title>
        <authorList>
            <person name="Kirkness E."/>
            <person name="Hannick L."/>
            <person name="Hass B."/>
            <person name="Bruggner R."/>
            <person name="Lawson D."/>
            <person name="Bidwell S."/>
            <person name="Joardar V."/>
            <person name="Caler E."/>
            <person name="Walenz B."/>
            <person name="Inman J."/>
            <person name="Schobel S."/>
            <person name="Galinsky K."/>
            <person name="Amedeo P."/>
            <person name="Strausberg R."/>
        </authorList>
    </citation>
    <scope>NUCLEOTIDE SEQUENCE</scope>
    <source>
        <strain evidence="2">USDA</strain>
    </source>
</reference>
<dbReference type="AlphaFoldDB" id="E0VPX1"/>
<dbReference type="CTD" id="8233545"/>
<dbReference type="EMBL" id="DS235379">
    <property type="protein sequence ID" value="EEB15427.1"/>
    <property type="molecule type" value="Genomic_DNA"/>
</dbReference>
<dbReference type="KEGG" id="phu:Phum_PHUM366970"/>
<dbReference type="Proteomes" id="UP000009046">
    <property type="component" value="Unassembled WGS sequence"/>
</dbReference>
<feature type="chain" id="PRO_5014570176" evidence="1">
    <location>
        <begin position="24"/>
        <end position="85"/>
    </location>
</feature>
<dbReference type="GeneID" id="8233545"/>
<reference evidence="3" key="3">
    <citation type="submission" date="2020-05" db="UniProtKB">
        <authorList>
            <consortium name="EnsemblMetazoa"/>
        </authorList>
    </citation>
    <scope>IDENTIFICATION</scope>
    <source>
        <strain evidence="3">USDA</strain>
    </source>
</reference>
<dbReference type="InParanoid" id="E0VPX1"/>
<keyword evidence="1" id="KW-0732">Signal</keyword>
<keyword evidence="4" id="KW-1185">Reference proteome</keyword>
<protein>
    <submittedName>
        <fullName evidence="2 3">Uncharacterized protein</fullName>
    </submittedName>
</protein>
<gene>
    <name evidence="3" type="primary">8233545</name>
    <name evidence="2" type="ORF">Phum_PHUM366970</name>
</gene>
<dbReference type="OrthoDB" id="383990at2759"/>